<gene>
    <name evidence="1" type="ORF">F5878DRAFT_69850</name>
</gene>
<dbReference type="EMBL" id="MU807377">
    <property type="protein sequence ID" value="KAJ3831564.1"/>
    <property type="molecule type" value="Genomic_DNA"/>
</dbReference>
<reference evidence="1" key="1">
    <citation type="submission" date="2022-08" db="EMBL/GenBank/DDBJ databases">
        <authorList>
            <consortium name="DOE Joint Genome Institute"/>
            <person name="Min B."/>
            <person name="Riley R."/>
            <person name="Sierra-Patev S."/>
            <person name="Naranjo-Ortiz M."/>
            <person name="Looney B."/>
            <person name="Konkel Z."/>
            <person name="Slot J.C."/>
            <person name="Sakamoto Y."/>
            <person name="Steenwyk J.L."/>
            <person name="Rokas A."/>
            <person name="Carro J."/>
            <person name="Camarero S."/>
            <person name="Ferreira P."/>
            <person name="Molpeceres G."/>
            <person name="Ruiz-Duenas F.J."/>
            <person name="Serrano A."/>
            <person name="Henrissat B."/>
            <person name="Drula E."/>
            <person name="Hughes K.W."/>
            <person name="Mata J.L."/>
            <person name="Ishikawa N.K."/>
            <person name="Vargas-Isla R."/>
            <person name="Ushijima S."/>
            <person name="Smith C.A."/>
            <person name="Ahrendt S."/>
            <person name="Andreopoulos W."/>
            <person name="He G."/>
            <person name="Labutti K."/>
            <person name="Lipzen A."/>
            <person name="Ng V."/>
            <person name="Sandor L."/>
            <person name="Barry K."/>
            <person name="Martinez A.T."/>
            <person name="Xiao Y."/>
            <person name="Gibbons J.G."/>
            <person name="Terashima K."/>
            <person name="Hibbett D.S."/>
            <person name="Grigoriev I.V."/>
        </authorList>
    </citation>
    <scope>NUCLEOTIDE SEQUENCE</scope>
    <source>
        <strain evidence="1">TFB9207</strain>
    </source>
</reference>
<proteinExistence type="predicted"/>
<organism evidence="1 2">
    <name type="scientific">Lentinula raphanica</name>
    <dbReference type="NCBI Taxonomy" id="153919"/>
    <lineage>
        <taxon>Eukaryota</taxon>
        <taxon>Fungi</taxon>
        <taxon>Dikarya</taxon>
        <taxon>Basidiomycota</taxon>
        <taxon>Agaricomycotina</taxon>
        <taxon>Agaricomycetes</taxon>
        <taxon>Agaricomycetidae</taxon>
        <taxon>Agaricales</taxon>
        <taxon>Marasmiineae</taxon>
        <taxon>Omphalotaceae</taxon>
        <taxon>Lentinula</taxon>
    </lineage>
</organism>
<evidence type="ECO:0000313" key="2">
    <source>
        <dbReference type="Proteomes" id="UP001163846"/>
    </source>
</evidence>
<accession>A0AA38NVT8</accession>
<name>A0AA38NVT8_9AGAR</name>
<comment type="caution">
    <text evidence="1">The sequence shown here is derived from an EMBL/GenBank/DDBJ whole genome shotgun (WGS) entry which is preliminary data.</text>
</comment>
<protein>
    <submittedName>
        <fullName evidence="1">Uncharacterized protein</fullName>
    </submittedName>
</protein>
<sequence>MIFRRNEESARNNGDWNEIAELSAAIDEVFRQATKRLSMSARPLVADVIPVIDLINNRLEKLVNDMTKPPIVRASAAKGRAVLNKYYSKTDDSKMYRICMILR</sequence>
<dbReference type="Proteomes" id="UP001163846">
    <property type="component" value="Unassembled WGS sequence"/>
</dbReference>
<dbReference type="AlphaFoldDB" id="A0AA38NVT8"/>
<evidence type="ECO:0000313" key="1">
    <source>
        <dbReference type="EMBL" id="KAJ3831564.1"/>
    </source>
</evidence>
<keyword evidence="2" id="KW-1185">Reference proteome</keyword>